<keyword evidence="3" id="KW-1185">Reference proteome</keyword>
<evidence type="ECO:0000313" key="2">
    <source>
        <dbReference type="EMBL" id="KAL3797201.1"/>
    </source>
</evidence>
<organism evidence="2 3">
    <name type="scientific">Stephanodiscus triporus</name>
    <dbReference type="NCBI Taxonomy" id="2934178"/>
    <lineage>
        <taxon>Eukaryota</taxon>
        <taxon>Sar</taxon>
        <taxon>Stramenopiles</taxon>
        <taxon>Ochrophyta</taxon>
        <taxon>Bacillariophyta</taxon>
        <taxon>Coscinodiscophyceae</taxon>
        <taxon>Thalassiosirophycidae</taxon>
        <taxon>Stephanodiscales</taxon>
        <taxon>Stephanodiscaceae</taxon>
        <taxon>Stephanodiscus</taxon>
    </lineage>
</organism>
<proteinExistence type="predicted"/>
<name>A0ABD3QBD5_9STRA</name>
<dbReference type="Proteomes" id="UP001530315">
    <property type="component" value="Unassembled WGS sequence"/>
</dbReference>
<evidence type="ECO:0000256" key="1">
    <source>
        <dbReference type="ARBA" id="ARBA00022737"/>
    </source>
</evidence>
<gene>
    <name evidence="2" type="ORF">ACHAW5_006063</name>
</gene>
<dbReference type="Gene3D" id="2.20.110.10">
    <property type="entry name" value="Histone H3 K4-specific methyltransferase SET7/9 N-terminal domain"/>
    <property type="match status" value="1"/>
</dbReference>
<dbReference type="PANTHER" id="PTHR23084">
    <property type="entry name" value="PHOSPHATIDYLINOSITOL-4-PHOSPHATE 5-KINASE RELATED"/>
    <property type="match status" value="1"/>
</dbReference>
<comment type="caution">
    <text evidence="2">The sequence shown here is derived from an EMBL/GenBank/DDBJ whole genome shotgun (WGS) entry which is preliminary data.</text>
</comment>
<reference evidence="2 3" key="1">
    <citation type="submission" date="2024-10" db="EMBL/GenBank/DDBJ databases">
        <title>Updated reference genomes for cyclostephanoid diatoms.</title>
        <authorList>
            <person name="Roberts W.R."/>
            <person name="Alverson A.J."/>
        </authorList>
    </citation>
    <scope>NUCLEOTIDE SEQUENCE [LARGE SCALE GENOMIC DNA]</scope>
    <source>
        <strain evidence="2 3">AJA276-08</strain>
    </source>
</reference>
<dbReference type="EMBL" id="JALLAZ020000358">
    <property type="protein sequence ID" value="KAL3797201.1"/>
    <property type="molecule type" value="Genomic_DNA"/>
</dbReference>
<evidence type="ECO:0000313" key="3">
    <source>
        <dbReference type="Proteomes" id="UP001530315"/>
    </source>
</evidence>
<dbReference type="AlphaFoldDB" id="A0ABD3QBD5"/>
<accession>A0ABD3QBD5</accession>
<protein>
    <submittedName>
        <fullName evidence="2">Uncharacterized protein</fullName>
    </submittedName>
</protein>
<dbReference type="SUPFAM" id="SSF82185">
    <property type="entry name" value="Histone H3 K4-specific methyltransferase SET7/9 N-terminal domain"/>
    <property type="match status" value="2"/>
</dbReference>
<dbReference type="InterPro" id="IPR003409">
    <property type="entry name" value="MORN"/>
</dbReference>
<keyword evidence="1" id="KW-0677">Repeat</keyword>
<dbReference type="Pfam" id="PF02493">
    <property type="entry name" value="MORN"/>
    <property type="match status" value="4"/>
</dbReference>
<sequence>MHGKSTIHFSGGEVYYGEWVNDKYNGTGMYKWVDRSEYVGEFKGGNPNGKGEFANGHVYMESEARANGHFKWVNGDKYVGEFKDNIGNRNGMMKYSNGNVYDGEWGKGKRNGTGT</sequence>
<dbReference type="SMART" id="SM00698">
    <property type="entry name" value="MORN"/>
    <property type="match status" value="4"/>
</dbReference>
<dbReference type="PANTHER" id="PTHR23084:SF179">
    <property type="entry name" value="OS10G0565000 PROTEIN"/>
    <property type="match status" value="1"/>
</dbReference>